<keyword evidence="2" id="KW-1185">Reference proteome</keyword>
<gene>
    <name evidence="1" type="ORF">BDM02DRAFT_3119806</name>
</gene>
<accession>A0ACB6Z7F6</accession>
<evidence type="ECO:0000313" key="1">
    <source>
        <dbReference type="EMBL" id="KAF9645665.1"/>
    </source>
</evidence>
<reference evidence="1" key="1">
    <citation type="submission" date="2019-10" db="EMBL/GenBank/DDBJ databases">
        <authorList>
            <consortium name="DOE Joint Genome Institute"/>
            <person name="Kuo A."/>
            <person name="Miyauchi S."/>
            <person name="Kiss E."/>
            <person name="Drula E."/>
            <person name="Kohler A."/>
            <person name="Sanchez-Garcia M."/>
            <person name="Andreopoulos B."/>
            <person name="Barry K.W."/>
            <person name="Bonito G."/>
            <person name="Buee M."/>
            <person name="Carver A."/>
            <person name="Chen C."/>
            <person name="Cichocki N."/>
            <person name="Clum A."/>
            <person name="Culley D."/>
            <person name="Crous P.W."/>
            <person name="Fauchery L."/>
            <person name="Girlanda M."/>
            <person name="Hayes R."/>
            <person name="Keri Z."/>
            <person name="Labutti K."/>
            <person name="Lipzen A."/>
            <person name="Lombard V."/>
            <person name="Magnuson J."/>
            <person name="Maillard F."/>
            <person name="Morin E."/>
            <person name="Murat C."/>
            <person name="Nolan M."/>
            <person name="Ohm R."/>
            <person name="Pangilinan J."/>
            <person name="Pereira M."/>
            <person name="Perotto S."/>
            <person name="Peter M."/>
            <person name="Riley R."/>
            <person name="Sitrit Y."/>
            <person name="Stielow B."/>
            <person name="Szollosi G."/>
            <person name="Zifcakova L."/>
            <person name="Stursova M."/>
            <person name="Spatafora J.W."/>
            <person name="Tedersoo L."/>
            <person name="Vaario L.-M."/>
            <person name="Yamada A."/>
            <person name="Yan M."/>
            <person name="Wang P."/>
            <person name="Xu J."/>
            <person name="Bruns T."/>
            <person name="Baldrian P."/>
            <person name="Vilgalys R."/>
            <person name="Henrissat B."/>
            <person name="Grigoriev I.V."/>
            <person name="Hibbett D."/>
            <person name="Nagy L.G."/>
            <person name="Martin F.M."/>
        </authorList>
    </citation>
    <scope>NUCLEOTIDE SEQUENCE</scope>
    <source>
        <strain evidence="1">P2</strain>
    </source>
</reference>
<evidence type="ECO:0000313" key="2">
    <source>
        <dbReference type="Proteomes" id="UP000886501"/>
    </source>
</evidence>
<name>A0ACB6Z7F6_THEGA</name>
<proteinExistence type="predicted"/>
<organism evidence="1 2">
    <name type="scientific">Thelephora ganbajun</name>
    <name type="common">Ganba fungus</name>
    <dbReference type="NCBI Taxonomy" id="370292"/>
    <lineage>
        <taxon>Eukaryota</taxon>
        <taxon>Fungi</taxon>
        <taxon>Dikarya</taxon>
        <taxon>Basidiomycota</taxon>
        <taxon>Agaricomycotina</taxon>
        <taxon>Agaricomycetes</taxon>
        <taxon>Thelephorales</taxon>
        <taxon>Thelephoraceae</taxon>
        <taxon>Thelephora</taxon>
    </lineage>
</organism>
<sequence>MKAIPVMVQGMSFCVTSVYGIPDAHWISLEVSEQRLMPRSLSDIFTSYLYPKQSHLARAIEGPHMSLGAFAIMRRT</sequence>
<comment type="caution">
    <text evidence="1">The sequence shown here is derived from an EMBL/GenBank/DDBJ whole genome shotgun (WGS) entry which is preliminary data.</text>
</comment>
<dbReference type="Proteomes" id="UP000886501">
    <property type="component" value="Unassembled WGS sequence"/>
</dbReference>
<protein>
    <submittedName>
        <fullName evidence="1">Uncharacterized protein</fullName>
    </submittedName>
</protein>
<reference evidence="1" key="2">
    <citation type="journal article" date="2020" name="Nat. Commun.">
        <title>Large-scale genome sequencing of mycorrhizal fungi provides insights into the early evolution of symbiotic traits.</title>
        <authorList>
            <person name="Miyauchi S."/>
            <person name="Kiss E."/>
            <person name="Kuo A."/>
            <person name="Drula E."/>
            <person name="Kohler A."/>
            <person name="Sanchez-Garcia M."/>
            <person name="Morin E."/>
            <person name="Andreopoulos B."/>
            <person name="Barry K.W."/>
            <person name="Bonito G."/>
            <person name="Buee M."/>
            <person name="Carver A."/>
            <person name="Chen C."/>
            <person name="Cichocki N."/>
            <person name="Clum A."/>
            <person name="Culley D."/>
            <person name="Crous P.W."/>
            <person name="Fauchery L."/>
            <person name="Girlanda M."/>
            <person name="Hayes R.D."/>
            <person name="Keri Z."/>
            <person name="LaButti K."/>
            <person name="Lipzen A."/>
            <person name="Lombard V."/>
            <person name="Magnuson J."/>
            <person name="Maillard F."/>
            <person name="Murat C."/>
            <person name="Nolan M."/>
            <person name="Ohm R.A."/>
            <person name="Pangilinan J."/>
            <person name="Pereira M.F."/>
            <person name="Perotto S."/>
            <person name="Peter M."/>
            <person name="Pfister S."/>
            <person name="Riley R."/>
            <person name="Sitrit Y."/>
            <person name="Stielow J.B."/>
            <person name="Szollosi G."/>
            <person name="Zifcakova L."/>
            <person name="Stursova M."/>
            <person name="Spatafora J.W."/>
            <person name="Tedersoo L."/>
            <person name="Vaario L.M."/>
            <person name="Yamada A."/>
            <person name="Yan M."/>
            <person name="Wang P."/>
            <person name="Xu J."/>
            <person name="Bruns T."/>
            <person name="Baldrian P."/>
            <person name="Vilgalys R."/>
            <person name="Dunand C."/>
            <person name="Henrissat B."/>
            <person name="Grigoriev I.V."/>
            <person name="Hibbett D."/>
            <person name="Nagy L.G."/>
            <person name="Martin F.M."/>
        </authorList>
    </citation>
    <scope>NUCLEOTIDE SEQUENCE</scope>
    <source>
        <strain evidence="1">P2</strain>
    </source>
</reference>
<dbReference type="EMBL" id="MU118082">
    <property type="protein sequence ID" value="KAF9645665.1"/>
    <property type="molecule type" value="Genomic_DNA"/>
</dbReference>